<dbReference type="EMBL" id="CP002347">
    <property type="protein sequence ID" value="ADR19433.1"/>
    <property type="molecule type" value="Genomic_DNA"/>
</dbReference>
<dbReference type="Proteomes" id="UP000007039">
    <property type="component" value="Chromosome"/>
</dbReference>
<keyword evidence="4 5" id="KW-0808">Transferase</keyword>
<dbReference type="PANTHER" id="PTHR32179:SF4">
    <property type="entry name" value="PYROPHOSPHORYLASE MODD-RELATED"/>
    <property type="match status" value="1"/>
</dbReference>
<accession>E4TES6</accession>
<evidence type="ECO:0000256" key="3">
    <source>
        <dbReference type="ARBA" id="ARBA00022676"/>
    </source>
</evidence>
<keyword evidence="9" id="KW-1185">Reference proteome</keyword>
<reference evidence="8 9" key="2">
    <citation type="journal article" date="2011" name="Stand. Genomic Sci.">
        <title>Complete genome sequence of Calditerrivibrio nitroreducens type strain (Yu37-1).</title>
        <authorList>
            <person name="Pitluck S."/>
            <person name="Sikorski J."/>
            <person name="Zeytun A."/>
            <person name="Lapidus A."/>
            <person name="Nolan M."/>
            <person name="Lucas S."/>
            <person name="Hammon N."/>
            <person name="Deshpande S."/>
            <person name="Cheng J.F."/>
            <person name="Tapia R."/>
            <person name="Han C."/>
            <person name="Goodwin L."/>
            <person name="Liolios K."/>
            <person name="Pagani I."/>
            <person name="Ivanova N."/>
            <person name="Mavromatis K."/>
            <person name="Pati A."/>
            <person name="Chen A."/>
            <person name="Palaniappan K."/>
            <person name="Hauser L."/>
            <person name="Chang Y.J."/>
            <person name="Jeffries C.D."/>
            <person name="Detter J.C."/>
            <person name="Brambilla E."/>
            <person name="Djao O.D."/>
            <person name="Rohde M."/>
            <person name="Spring S."/>
            <person name="Goker M."/>
            <person name="Woyke T."/>
            <person name="Bristow J."/>
            <person name="Eisen J.A."/>
            <person name="Markowitz V."/>
            <person name="Hugenholtz P."/>
            <person name="Kyrpides N.C."/>
            <person name="Klenk H.P."/>
            <person name="Land M."/>
        </authorList>
    </citation>
    <scope>NUCLEOTIDE SEQUENCE [LARGE SCALE GENOMIC DNA]</scope>
    <source>
        <strain evidence="9">DSM 19672 / NBRC 101217 / Yu37-1</strain>
    </source>
</reference>
<dbReference type="InterPro" id="IPR027277">
    <property type="entry name" value="NadC/ModD"/>
</dbReference>
<dbReference type="GO" id="GO:0009435">
    <property type="term" value="P:NAD+ biosynthetic process"/>
    <property type="evidence" value="ECO:0007669"/>
    <property type="project" value="InterPro"/>
</dbReference>
<dbReference type="Gene3D" id="3.20.20.70">
    <property type="entry name" value="Aldolase class I"/>
    <property type="match status" value="1"/>
</dbReference>
<dbReference type="KEGG" id="cni:Calni_1525"/>
<evidence type="ECO:0000256" key="5">
    <source>
        <dbReference type="PIRNR" id="PIRNR006250"/>
    </source>
</evidence>
<evidence type="ECO:0000313" key="8">
    <source>
        <dbReference type="EMBL" id="ADR19433.1"/>
    </source>
</evidence>
<name>E4TES6_CALNY</name>
<dbReference type="GO" id="GO:0034213">
    <property type="term" value="P:quinolinate catabolic process"/>
    <property type="evidence" value="ECO:0007669"/>
    <property type="project" value="TreeGrafter"/>
</dbReference>
<dbReference type="InterPro" id="IPR036068">
    <property type="entry name" value="Nicotinate_pribotase-like_C"/>
</dbReference>
<dbReference type="STRING" id="768670.Calni_1525"/>
<proteinExistence type="inferred from homology"/>
<feature type="domain" description="Quinolinate phosphoribosyl transferase N-terminal" evidence="7">
    <location>
        <begin position="21"/>
        <end position="103"/>
    </location>
</feature>
<comment type="similarity">
    <text evidence="1 5">Belongs to the NadC/ModD family.</text>
</comment>
<dbReference type="Pfam" id="PF01729">
    <property type="entry name" value="QRPTase_C"/>
    <property type="match status" value="1"/>
</dbReference>
<dbReference type="InterPro" id="IPR002638">
    <property type="entry name" value="Quinolinate_PRibosylTrfase_C"/>
</dbReference>
<dbReference type="SUPFAM" id="SSF54675">
    <property type="entry name" value="Nicotinate/Quinolinate PRTase N-terminal domain-like"/>
    <property type="match status" value="1"/>
</dbReference>
<dbReference type="FunFam" id="3.20.20.70:FF:000030">
    <property type="entry name" value="Nicotinate-nucleotide pyrophosphorylase, carboxylating"/>
    <property type="match status" value="1"/>
</dbReference>
<reference key="1">
    <citation type="submission" date="2010-11" db="EMBL/GenBank/DDBJ databases">
        <title>The complete genome of chromosome of Calditerrivibrio nitroreducens DSM 19672.</title>
        <authorList>
            <consortium name="US DOE Joint Genome Institute (JGI-PGF)"/>
            <person name="Lucas S."/>
            <person name="Copeland A."/>
            <person name="Lapidus A."/>
            <person name="Bruce D."/>
            <person name="Goodwin L."/>
            <person name="Pitluck S."/>
            <person name="Kyrpides N."/>
            <person name="Mavromatis K."/>
            <person name="Ivanova N."/>
            <person name="Mikhailova N."/>
            <person name="Zeytun A."/>
            <person name="Brettin T."/>
            <person name="Detter J.C."/>
            <person name="Tapia R."/>
            <person name="Han C."/>
            <person name="Land M."/>
            <person name="Hauser L."/>
            <person name="Markowitz V."/>
            <person name="Cheng J.-F."/>
            <person name="Hugenholtz P."/>
            <person name="Woyke T."/>
            <person name="Wu D."/>
            <person name="Spring S."/>
            <person name="Schroeder M."/>
            <person name="Brambilla E."/>
            <person name="Klenk H.-P."/>
            <person name="Eisen J.A."/>
        </authorList>
    </citation>
    <scope>NUCLEOTIDE SEQUENCE [LARGE SCALE GENOMIC DNA]</scope>
    <source>
        <strain>DSM 19672</strain>
    </source>
</reference>
<dbReference type="InterPro" id="IPR013785">
    <property type="entry name" value="Aldolase_TIM"/>
</dbReference>
<dbReference type="PANTHER" id="PTHR32179">
    <property type="entry name" value="NICOTINATE-NUCLEOTIDE PYROPHOSPHORYLASE [CARBOXYLATING]"/>
    <property type="match status" value="1"/>
</dbReference>
<dbReference type="Pfam" id="PF02749">
    <property type="entry name" value="QRPTase_N"/>
    <property type="match status" value="1"/>
</dbReference>
<evidence type="ECO:0000259" key="7">
    <source>
        <dbReference type="Pfam" id="PF02749"/>
    </source>
</evidence>
<dbReference type="Gene3D" id="3.90.1170.20">
    <property type="entry name" value="Quinolinate phosphoribosyl transferase, N-terminal domain"/>
    <property type="match status" value="1"/>
</dbReference>
<dbReference type="PIRSF" id="PIRSF006250">
    <property type="entry name" value="NadC_ModD"/>
    <property type="match status" value="1"/>
</dbReference>
<dbReference type="InterPro" id="IPR037128">
    <property type="entry name" value="Quinolinate_PRibosylTase_N_sf"/>
</dbReference>
<evidence type="ECO:0000259" key="6">
    <source>
        <dbReference type="Pfam" id="PF01729"/>
    </source>
</evidence>
<dbReference type="InterPro" id="IPR022412">
    <property type="entry name" value="Quinolinate_PRibosylTrfase_N"/>
</dbReference>
<dbReference type="eggNOG" id="COG0157">
    <property type="taxonomic scope" value="Bacteria"/>
</dbReference>
<dbReference type="RefSeq" id="WP_013451644.1">
    <property type="nucleotide sequence ID" value="NC_014758.1"/>
</dbReference>
<dbReference type="AlphaFoldDB" id="E4TES6"/>
<sequence length="279" mass="31674">MIDLTGFELDYIINEDIPLLDMTSMVLSLEGEGKISFICRENGIICGTEEVEQIFNKFGLKVLYKKRSGEFGQKGEDIFIGIGDVTGIHKVWKISVNILEYMSGIATKTYEFVRKAREVNPYITVSTTRKFMPFTKKLVMKSILVGGAVPHRVSISDTILIFKEHLVFKDYKEVVNNVEQIKRKSGGKSIGIEVETEEEAYECVEKGFDFVQLDKWSIEDIEKIVRYRNSIKSKTLIAVAGGINMENVRQFSKTGADIIVTSSLYWSKPLDIKVKIEKV</sequence>
<dbReference type="HOGENOM" id="CLU_039622_2_1_0"/>
<organism evidence="8 9">
    <name type="scientific">Calditerrivibrio nitroreducens (strain DSM 19672 / NBRC 101217 / Yu37-1)</name>
    <dbReference type="NCBI Taxonomy" id="768670"/>
    <lineage>
        <taxon>Bacteria</taxon>
        <taxon>Pseudomonadati</taxon>
        <taxon>Deferribacterota</taxon>
        <taxon>Deferribacteres</taxon>
        <taxon>Deferribacterales</taxon>
        <taxon>Calditerrivibrionaceae</taxon>
    </lineage>
</organism>
<evidence type="ECO:0000313" key="9">
    <source>
        <dbReference type="Proteomes" id="UP000007039"/>
    </source>
</evidence>
<keyword evidence="3 5" id="KW-0328">Glycosyltransferase</keyword>
<dbReference type="NCBIfam" id="TIGR01334">
    <property type="entry name" value="modD"/>
    <property type="match status" value="1"/>
</dbReference>
<dbReference type="GO" id="GO:0004514">
    <property type="term" value="F:nicotinate-nucleotide diphosphorylase (carboxylating) activity"/>
    <property type="evidence" value="ECO:0007669"/>
    <property type="project" value="InterPro"/>
</dbReference>
<evidence type="ECO:0000256" key="1">
    <source>
        <dbReference type="ARBA" id="ARBA00009400"/>
    </source>
</evidence>
<gene>
    <name evidence="8" type="ordered locus">Calni_1525</name>
</gene>
<protein>
    <recommendedName>
        <fullName evidence="2">Putative pyrophosphorylase ModD</fullName>
    </recommendedName>
</protein>
<dbReference type="InterPro" id="IPR006242">
    <property type="entry name" value="ModD"/>
</dbReference>
<dbReference type="SUPFAM" id="SSF51690">
    <property type="entry name" value="Nicotinate/Quinolinate PRTase C-terminal domain-like"/>
    <property type="match status" value="1"/>
</dbReference>
<evidence type="ECO:0000256" key="2">
    <source>
        <dbReference type="ARBA" id="ARBA00019205"/>
    </source>
</evidence>
<dbReference type="OrthoDB" id="9782546at2"/>
<evidence type="ECO:0000256" key="4">
    <source>
        <dbReference type="ARBA" id="ARBA00022679"/>
    </source>
</evidence>
<feature type="domain" description="Quinolinate phosphoribosyl transferase C-terminal" evidence="6">
    <location>
        <begin position="105"/>
        <end position="275"/>
    </location>
</feature>
<dbReference type="GO" id="GO:0005737">
    <property type="term" value="C:cytoplasm"/>
    <property type="evidence" value="ECO:0007669"/>
    <property type="project" value="TreeGrafter"/>
</dbReference>